<comment type="caution">
    <text evidence="2">The sequence shown here is derived from an EMBL/GenBank/DDBJ whole genome shotgun (WGS) entry which is preliminary data.</text>
</comment>
<evidence type="ECO:0000313" key="2">
    <source>
        <dbReference type="EMBL" id="EOR94677.1"/>
    </source>
</evidence>
<sequence>MIIFSSIYYKTRDTSSNYERELMDVTNQSFGTPSPDRTTIVINTPYHAVNIVNGNGSSIELRLIRDESSGIKIANDVVEHLDFKVENGILNISFKKGFSIEDFRDRIVIFAYSPGFDDLSVKNASNFNLIAVADSLNINLKSCKSFSVSNSAMETHIQTYNGDTTNHMKFNETIIKMLNVDLDDSKFLLSDMNMETLNIKAENHSFLELDCISQNKEKPIVKNLRIKTLGVNNVKINNFNTEKITADFSDETTLDIPGSILKGIVNNN</sequence>
<accession>R9GS70</accession>
<dbReference type="InterPro" id="IPR021255">
    <property type="entry name" value="DUF2807"/>
</dbReference>
<keyword evidence="3" id="KW-1185">Reference proteome</keyword>
<protein>
    <recommendedName>
        <fullName evidence="1">Putative auto-transporter adhesin head GIN domain-containing protein</fullName>
    </recommendedName>
</protein>
<proteinExistence type="predicted"/>
<organism evidence="2 3">
    <name type="scientific">Arcticibacter svalbardensis MN12-7</name>
    <dbReference type="NCBI Taxonomy" id="1150600"/>
    <lineage>
        <taxon>Bacteria</taxon>
        <taxon>Pseudomonadati</taxon>
        <taxon>Bacteroidota</taxon>
        <taxon>Sphingobacteriia</taxon>
        <taxon>Sphingobacteriales</taxon>
        <taxon>Sphingobacteriaceae</taxon>
        <taxon>Arcticibacter</taxon>
    </lineage>
</organism>
<dbReference type="EMBL" id="AQPN01000079">
    <property type="protein sequence ID" value="EOR94677.1"/>
    <property type="molecule type" value="Genomic_DNA"/>
</dbReference>
<dbReference type="STRING" id="1150600.ADIARSV_2275"/>
<dbReference type="Gene3D" id="2.160.20.120">
    <property type="match status" value="1"/>
</dbReference>
<reference evidence="2 3" key="1">
    <citation type="journal article" date="2013" name="Genome Announc.">
        <title>Draft Genome Sequence of Arcticibacter svalbardensis Strain MN12-7T, a Member of the Family Sphingobacteriaceae Isolated from an Arctic Soil Sample.</title>
        <authorList>
            <person name="Shivaji S."/>
            <person name="Ara S."/>
            <person name="Prasad S."/>
            <person name="Manasa B.P."/>
            <person name="Begum Z."/>
            <person name="Singh A."/>
            <person name="Kumar Pinnaka A."/>
        </authorList>
    </citation>
    <scope>NUCLEOTIDE SEQUENCE [LARGE SCALE GENOMIC DNA]</scope>
    <source>
        <strain evidence="2 3">MN12-7</strain>
    </source>
</reference>
<feature type="domain" description="Putative auto-transporter adhesin head GIN" evidence="1">
    <location>
        <begin position="58"/>
        <end position="166"/>
    </location>
</feature>
<evidence type="ECO:0000259" key="1">
    <source>
        <dbReference type="Pfam" id="PF10988"/>
    </source>
</evidence>
<name>R9GS70_9SPHI</name>
<dbReference type="Proteomes" id="UP000014174">
    <property type="component" value="Unassembled WGS sequence"/>
</dbReference>
<evidence type="ECO:0000313" key="3">
    <source>
        <dbReference type="Proteomes" id="UP000014174"/>
    </source>
</evidence>
<dbReference type="AlphaFoldDB" id="R9GS70"/>
<dbReference type="Pfam" id="PF10988">
    <property type="entry name" value="DUF2807"/>
    <property type="match status" value="1"/>
</dbReference>
<gene>
    <name evidence="2" type="ORF">ADIARSV_2275</name>
</gene>